<dbReference type="RefSeq" id="XP_049314694.1">
    <property type="nucleotide sequence ID" value="XM_049458737.1"/>
</dbReference>
<reference evidence="3" key="1">
    <citation type="submission" date="2025-08" db="UniProtKB">
        <authorList>
            <consortium name="RefSeq"/>
        </authorList>
    </citation>
    <scope>IDENTIFICATION</scope>
    <source>
        <tissue evidence="3">Adult</tissue>
    </source>
</reference>
<evidence type="ECO:0000313" key="2">
    <source>
        <dbReference type="Proteomes" id="UP001652620"/>
    </source>
</evidence>
<feature type="region of interest" description="Disordered" evidence="1">
    <location>
        <begin position="65"/>
        <end position="87"/>
    </location>
</feature>
<evidence type="ECO:0000313" key="3">
    <source>
        <dbReference type="RefSeq" id="XP_049314694.1"/>
    </source>
</evidence>
<evidence type="ECO:0000256" key="1">
    <source>
        <dbReference type="SAM" id="MobiDB-lite"/>
    </source>
</evidence>
<dbReference type="Proteomes" id="UP001652620">
    <property type="component" value="Chromosome 5"/>
</dbReference>
<gene>
    <name evidence="3" type="primary">LOC109579317</name>
</gene>
<name>A0ABM3JZN2_BACDO</name>
<keyword evidence="2" id="KW-1185">Reference proteome</keyword>
<feature type="region of interest" description="Disordered" evidence="1">
    <location>
        <begin position="1"/>
        <end position="21"/>
    </location>
</feature>
<protein>
    <submittedName>
        <fullName evidence="3">Uncharacterized protein LOC109579317</fullName>
    </submittedName>
</protein>
<organism evidence="2 3">
    <name type="scientific">Bactrocera dorsalis</name>
    <name type="common">Oriental fruit fly</name>
    <name type="synonym">Dacus dorsalis</name>
    <dbReference type="NCBI Taxonomy" id="27457"/>
    <lineage>
        <taxon>Eukaryota</taxon>
        <taxon>Metazoa</taxon>
        <taxon>Ecdysozoa</taxon>
        <taxon>Arthropoda</taxon>
        <taxon>Hexapoda</taxon>
        <taxon>Insecta</taxon>
        <taxon>Pterygota</taxon>
        <taxon>Neoptera</taxon>
        <taxon>Endopterygota</taxon>
        <taxon>Diptera</taxon>
        <taxon>Brachycera</taxon>
        <taxon>Muscomorpha</taxon>
        <taxon>Tephritoidea</taxon>
        <taxon>Tephritidae</taxon>
        <taxon>Bactrocera</taxon>
        <taxon>Bactrocera</taxon>
    </lineage>
</organism>
<proteinExistence type="predicted"/>
<dbReference type="GeneID" id="109579317"/>
<sequence length="142" mass="16225">MALAVEIAGKRNATKPTTAAAAHKKQQIRRLFLLLQVCIAVLVASNCLELPSATNAKNLDGHHFHAHHEQQQQQRAHHRRRLQRDSTSKILNTREQCNSVRDYFETIAIKLSGNFKEKGKLSNHTLRYIVYLEICFNIIEGE</sequence>
<accession>A0ABM3JZN2</accession>